<dbReference type="InterPro" id="IPR058680">
    <property type="entry name" value="NBD_SMAX1-like"/>
</dbReference>
<evidence type="ECO:0000256" key="1">
    <source>
        <dbReference type="ARBA" id="ARBA00008675"/>
    </source>
</evidence>
<gene>
    <name evidence="6" type="ORF">POM88_017866</name>
</gene>
<feature type="compositionally biased region" description="Low complexity" evidence="4">
    <location>
        <begin position="447"/>
        <end position="463"/>
    </location>
</feature>
<evidence type="ECO:0000256" key="2">
    <source>
        <dbReference type="ARBA" id="ARBA00022737"/>
    </source>
</evidence>
<evidence type="ECO:0000259" key="5">
    <source>
        <dbReference type="PROSITE" id="PS51903"/>
    </source>
</evidence>
<comment type="similarity">
    <text evidence="1">Belongs to the ClpA/ClpB family.</text>
</comment>
<sequence length="837" mass="92508">MRAGGLTVQQALSVEASSVIKQAVQLARRRGHAQVSPLHVASIMLYSTTGLLRTACLESQSHSHPLQCKALELCFNVALNRLPASSSTGMLGAPQHPSISNALVAAFKRAQAHQRRGSIENQQQPLLAVKIEIQQLIVSILDDPSVSRVMREAGFSSTLVKTKLEDNVSLELCSRSPGSSITNKSSSSKENNSLLVMSSQSSPILGQEKVCKQIRVNDQARNEDVMGVIEKLMNKSTKSLVIVGEEVAIAEGVVKGVMDKVNQGDVPDALKEVKFISLPLCSFERISRGEVEQKLEDLIRCMKSFVDKGVVLYLGDLKWITDYRASSSGGRNYYCSVEHMIVELGRLAYGLQEGGRFWLLGIGSFQTYMKCKTGHPNSLEGVWDLRPLTVPAAGLGLSLITDSYIQDKDREIKKAGSRSSLVLIEGSGTQLTCCADCSANFETEAQSSRNTSHSESTSSTLPSWLKDENKRLNGSDDQENVQIRDLCRKWNSFCRSSHKQSQSYEKTVSFSSSIISPSSFASFLYSDQQNPNFYPRSGKPWPAFEPNTTMYIPEHGRLSNPSSTPNSTSSSDNMDMEYIKKFQEFNAENLKTLCCALERKVPLQKDVIAEIAGTILQCRSGMLRRKEKGRCFNKAPKEETWLFIQGIDKDAKEKFARELAKVVFGSSHSNFISISLSNFSSTRADSIEDSRNKRSRDEQSCSLFERLKEAMSVNPHRVFFIEDVEQTDYCSQMAIKTAIRCGKIQTAHGEEVGLGDSIVILSCESLSSRSRACSPTTKQKTDHPTEEKSVSESEDTSPCTSLDLNISFEDDGAADMSSVDDTGLVESVDRYIIFKMM</sequence>
<organism evidence="6 7">
    <name type="scientific">Heracleum sosnowskyi</name>
    <dbReference type="NCBI Taxonomy" id="360622"/>
    <lineage>
        <taxon>Eukaryota</taxon>
        <taxon>Viridiplantae</taxon>
        <taxon>Streptophyta</taxon>
        <taxon>Embryophyta</taxon>
        <taxon>Tracheophyta</taxon>
        <taxon>Spermatophyta</taxon>
        <taxon>Magnoliopsida</taxon>
        <taxon>eudicotyledons</taxon>
        <taxon>Gunneridae</taxon>
        <taxon>Pentapetalae</taxon>
        <taxon>asterids</taxon>
        <taxon>campanulids</taxon>
        <taxon>Apiales</taxon>
        <taxon>Apiaceae</taxon>
        <taxon>Apioideae</taxon>
        <taxon>apioid superclade</taxon>
        <taxon>Tordylieae</taxon>
        <taxon>Tordyliinae</taxon>
        <taxon>Heracleum</taxon>
    </lineage>
</organism>
<feature type="compositionally biased region" description="Basic and acidic residues" evidence="4">
    <location>
        <begin position="465"/>
        <end position="474"/>
    </location>
</feature>
<dbReference type="InterPro" id="IPR027417">
    <property type="entry name" value="P-loop_NTPase"/>
</dbReference>
<keyword evidence="7" id="KW-1185">Reference proteome</keyword>
<keyword evidence="2 3" id="KW-0677">Repeat</keyword>
<feature type="compositionally biased region" description="Low complexity" evidence="4">
    <location>
        <begin position="559"/>
        <end position="571"/>
    </location>
</feature>
<dbReference type="InterPro" id="IPR004176">
    <property type="entry name" value="Clp_R_N"/>
</dbReference>
<reference evidence="6" key="1">
    <citation type="submission" date="2023-02" db="EMBL/GenBank/DDBJ databases">
        <title>Genome of toxic invasive species Heracleum sosnowskyi carries increased number of genes despite the absence of recent whole-genome duplications.</title>
        <authorList>
            <person name="Schelkunov M."/>
            <person name="Shtratnikova V."/>
            <person name="Makarenko M."/>
            <person name="Klepikova A."/>
            <person name="Omelchenko D."/>
            <person name="Novikova G."/>
            <person name="Obukhova E."/>
            <person name="Bogdanov V."/>
            <person name="Penin A."/>
            <person name="Logacheva M."/>
        </authorList>
    </citation>
    <scope>NUCLEOTIDE SEQUENCE</scope>
    <source>
        <strain evidence="6">Hsosn_3</strain>
        <tissue evidence="6">Leaf</tissue>
    </source>
</reference>
<feature type="region of interest" description="Disordered" evidence="4">
    <location>
        <begin position="772"/>
        <end position="801"/>
    </location>
</feature>
<accession>A0AAD8MZU3</accession>
<comment type="caution">
    <text evidence="6">The sequence shown here is derived from an EMBL/GenBank/DDBJ whole genome shotgun (WGS) entry which is preliminary data.</text>
</comment>
<feature type="region of interest" description="Disordered" evidence="4">
    <location>
        <begin position="549"/>
        <end position="573"/>
    </location>
</feature>
<dbReference type="SUPFAM" id="SSF81923">
    <property type="entry name" value="Double Clp-N motif"/>
    <property type="match status" value="1"/>
</dbReference>
<reference evidence="6" key="2">
    <citation type="submission" date="2023-05" db="EMBL/GenBank/DDBJ databases">
        <authorList>
            <person name="Schelkunov M.I."/>
        </authorList>
    </citation>
    <scope>NUCLEOTIDE SEQUENCE</scope>
    <source>
        <strain evidence="6">Hsosn_3</strain>
        <tissue evidence="6">Leaf</tissue>
    </source>
</reference>
<feature type="region of interest" description="Disordered" evidence="4">
    <location>
        <begin position="445"/>
        <end position="477"/>
    </location>
</feature>
<dbReference type="Pfam" id="PF02861">
    <property type="entry name" value="Clp_N"/>
    <property type="match status" value="1"/>
</dbReference>
<proteinExistence type="inferred from homology"/>
<dbReference type="PANTHER" id="PTHR43572">
    <property type="entry name" value="CHAPERONE PROTEIN CLPD, CHLOROPLASTIC"/>
    <property type="match status" value="1"/>
</dbReference>
<dbReference type="Proteomes" id="UP001237642">
    <property type="component" value="Unassembled WGS sequence"/>
</dbReference>
<feature type="domain" description="Clp R" evidence="5">
    <location>
        <begin position="8"/>
        <end position="171"/>
    </location>
</feature>
<evidence type="ECO:0000313" key="6">
    <source>
        <dbReference type="EMBL" id="KAK1389688.1"/>
    </source>
</evidence>
<evidence type="ECO:0000256" key="4">
    <source>
        <dbReference type="SAM" id="MobiDB-lite"/>
    </source>
</evidence>
<evidence type="ECO:0000256" key="3">
    <source>
        <dbReference type="PROSITE-ProRule" id="PRU01251"/>
    </source>
</evidence>
<dbReference type="PANTHER" id="PTHR43572:SF31">
    <property type="entry name" value="PROTEIN SMAX1-LIKE 3"/>
    <property type="match status" value="1"/>
</dbReference>
<name>A0AAD8MZU3_9APIA</name>
<dbReference type="Gene3D" id="3.40.50.300">
    <property type="entry name" value="P-loop containing nucleotide triphosphate hydrolases"/>
    <property type="match status" value="2"/>
</dbReference>
<protein>
    <submittedName>
        <fullName evidence="6">Clp R domain-containing protein</fullName>
    </submittedName>
</protein>
<dbReference type="EMBL" id="JAUIZM010000004">
    <property type="protein sequence ID" value="KAK1389688.1"/>
    <property type="molecule type" value="Genomic_DNA"/>
</dbReference>
<dbReference type="Gene3D" id="1.10.1780.10">
    <property type="entry name" value="Clp, N-terminal domain"/>
    <property type="match status" value="1"/>
</dbReference>
<dbReference type="Pfam" id="PF23569">
    <property type="entry name" value="NBD_SMAX1"/>
    <property type="match status" value="1"/>
</dbReference>
<dbReference type="InterPro" id="IPR036628">
    <property type="entry name" value="Clp_N_dom_sf"/>
</dbReference>
<feature type="compositionally biased region" description="Basic and acidic residues" evidence="4">
    <location>
        <begin position="779"/>
        <end position="791"/>
    </location>
</feature>
<evidence type="ECO:0000313" key="7">
    <source>
        <dbReference type="Proteomes" id="UP001237642"/>
    </source>
</evidence>
<dbReference type="AlphaFoldDB" id="A0AAD8MZU3"/>
<dbReference type="InterPro" id="IPR051650">
    <property type="entry name" value="SL_signaling_regulator"/>
</dbReference>
<dbReference type="PROSITE" id="PS51903">
    <property type="entry name" value="CLP_R"/>
    <property type="match status" value="1"/>
</dbReference>